<keyword evidence="2" id="KW-0560">Oxidoreductase</keyword>
<comment type="catalytic activity">
    <reaction evidence="19">
        <text>resolvin D2 + NAD(+) = 16-oxoresolvin D2 + NADH + H(+)</text>
        <dbReference type="Rhea" id="RHEA:53588"/>
        <dbReference type="ChEBI" id="CHEBI:15378"/>
        <dbReference type="ChEBI" id="CHEBI:57540"/>
        <dbReference type="ChEBI" id="CHEBI:57945"/>
        <dbReference type="ChEBI" id="CHEBI:133367"/>
        <dbReference type="ChEBI" id="CHEBI:137498"/>
    </reaction>
    <physiologicalReaction direction="left-to-right" evidence="19">
        <dbReference type="Rhea" id="RHEA:53589"/>
    </physiologicalReaction>
</comment>
<evidence type="ECO:0000256" key="17">
    <source>
        <dbReference type="ARBA" id="ARBA00048611"/>
    </source>
</evidence>
<evidence type="ECO:0000256" key="7">
    <source>
        <dbReference type="ARBA" id="ARBA00042026"/>
    </source>
</evidence>
<comment type="catalytic activity">
    <reaction evidence="18">
        <text>prostaglandin E2 + NAD(+) = 15-oxoprostaglandin E2 + NADH + H(+)</text>
        <dbReference type="Rhea" id="RHEA:11876"/>
        <dbReference type="ChEBI" id="CHEBI:15378"/>
        <dbReference type="ChEBI" id="CHEBI:57400"/>
        <dbReference type="ChEBI" id="CHEBI:57540"/>
        <dbReference type="ChEBI" id="CHEBI:57945"/>
        <dbReference type="ChEBI" id="CHEBI:606564"/>
        <dbReference type="EC" id="1.1.1.141"/>
    </reaction>
    <physiologicalReaction direction="left-to-right" evidence="18">
        <dbReference type="Rhea" id="RHEA:11877"/>
    </physiologicalReaction>
</comment>
<dbReference type="Pfam" id="PF00106">
    <property type="entry name" value="adh_short"/>
    <property type="match status" value="1"/>
</dbReference>
<evidence type="ECO:0000256" key="8">
    <source>
        <dbReference type="ARBA" id="ARBA00045705"/>
    </source>
</evidence>
<dbReference type="GO" id="GO:0047034">
    <property type="term" value="F:15-hydroxyicosatetraenoate dehydrogenase activity"/>
    <property type="evidence" value="ECO:0007669"/>
    <property type="project" value="UniProtKB-EC"/>
</dbReference>
<protein>
    <recommendedName>
        <fullName evidence="5">15-hydroxyprostaglandin dehydrogenase [NAD(+)]</fullName>
        <ecNumber evidence="3">1.1.1.141</ecNumber>
        <ecNumber evidence="4">1.1.1.232</ecNumber>
    </recommendedName>
    <alternativeName>
        <fullName evidence="7">Eicosanoid/docosanoid dehydrogenase [NAD(+)]</fullName>
    </alternativeName>
    <alternativeName>
        <fullName evidence="6">Prostaglandin dehydrogenase 1</fullName>
    </alternativeName>
</protein>
<evidence type="ECO:0000256" key="2">
    <source>
        <dbReference type="ARBA" id="ARBA00023002"/>
    </source>
</evidence>
<dbReference type="SUPFAM" id="SSF51735">
    <property type="entry name" value="NAD(P)-binding Rossmann-fold domains"/>
    <property type="match status" value="1"/>
</dbReference>
<evidence type="ECO:0000256" key="3">
    <source>
        <dbReference type="ARBA" id="ARBA00038968"/>
    </source>
</evidence>
<evidence type="ECO:0000256" key="1">
    <source>
        <dbReference type="ARBA" id="ARBA00006484"/>
    </source>
</evidence>
<evidence type="ECO:0000313" key="24">
    <source>
        <dbReference type="RefSeq" id="XP_011633179.1"/>
    </source>
</evidence>
<evidence type="ECO:0000256" key="15">
    <source>
        <dbReference type="ARBA" id="ARBA00048393"/>
    </source>
</evidence>
<dbReference type="EC" id="1.1.1.141" evidence="3"/>
<comment type="catalytic activity">
    <reaction evidence="9">
        <text>prostaglandin E1 + NAD(+) = 15-oxoprostaglandin E1 + NADH + H(+)</text>
        <dbReference type="Rhea" id="RHEA:16477"/>
        <dbReference type="ChEBI" id="CHEBI:15378"/>
        <dbReference type="ChEBI" id="CHEBI:57397"/>
        <dbReference type="ChEBI" id="CHEBI:57401"/>
        <dbReference type="ChEBI" id="CHEBI:57540"/>
        <dbReference type="ChEBI" id="CHEBI:57945"/>
    </reaction>
    <physiologicalReaction direction="left-to-right" evidence="9">
        <dbReference type="Rhea" id="RHEA:16478"/>
    </physiologicalReaction>
</comment>
<dbReference type="InterPro" id="IPR002347">
    <property type="entry name" value="SDR_fam"/>
</dbReference>
<comment type="catalytic activity">
    <reaction evidence="12">
        <text>15-oxo-(5S,6R)-dihydroxy-(7E,9E,11Z)-eicosatrienoate + NADH + H(+) = (5S,6R,15S)-trihydroxy-(7E,9E,11Z)-eicosatrienoate + NAD(+)</text>
        <dbReference type="Rhea" id="RHEA:41596"/>
        <dbReference type="ChEBI" id="CHEBI:15378"/>
        <dbReference type="ChEBI" id="CHEBI:57540"/>
        <dbReference type="ChEBI" id="CHEBI:57945"/>
        <dbReference type="ChEBI" id="CHEBI:78325"/>
        <dbReference type="ChEBI" id="CHEBI:78329"/>
    </reaction>
    <physiologicalReaction direction="left-to-right" evidence="12">
        <dbReference type="Rhea" id="RHEA:41597"/>
    </physiologicalReaction>
</comment>
<comment type="catalytic activity">
    <reaction evidence="21">
        <text>resolvin E1 + NAD(+) = 18-oxo-resolvin E1 + NADH + H(+)</text>
        <dbReference type="Rhea" id="RHEA:49244"/>
        <dbReference type="ChEBI" id="CHEBI:15378"/>
        <dbReference type="ChEBI" id="CHEBI:57540"/>
        <dbReference type="ChEBI" id="CHEBI:57945"/>
        <dbReference type="ChEBI" id="CHEBI:91000"/>
        <dbReference type="ChEBI" id="CHEBI:91001"/>
    </reaction>
    <physiologicalReaction direction="left-to-right" evidence="21">
        <dbReference type="Rhea" id="RHEA:49245"/>
    </physiologicalReaction>
</comment>
<dbReference type="PROSITE" id="PS00061">
    <property type="entry name" value="ADH_SHORT"/>
    <property type="match status" value="1"/>
</dbReference>
<dbReference type="Gene3D" id="3.40.50.720">
    <property type="entry name" value="NAD(P)-binding Rossmann-like Domain"/>
    <property type="match status" value="1"/>
</dbReference>
<evidence type="ECO:0000256" key="19">
    <source>
        <dbReference type="ARBA" id="ARBA00048921"/>
    </source>
</evidence>
<evidence type="ECO:0000256" key="13">
    <source>
        <dbReference type="ARBA" id="ARBA00048144"/>
    </source>
</evidence>
<dbReference type="PRINTS" id="PR00081">
    <property type="entry name" value="GDHRDH"/>
</dbReference>
<dbReference type="EC" id="1.1.1.232" evidence="4"/>
<evidence type="ECO:0000256" key="20">
    <source>
        <dbReference type="ARBA" id="ARBA00049151"/>
    </source>
</evidence>
<comment type="catalytic activity">
    <reaction evidence="10">
        <text>resolvin D1 + NAD(+) = 8-oxoresolvin D1 + NADH + H(+)</text>
        <dbReference type="Rhea" id="RHEA:50124"/>
        <dbReference type="ChEBI" id="CHEBI:15378"/>
        <dbReference type="ChEBI" id="CHEBI:57540"/>
        <dbReference type="ChEBI" id="CHEBI:57945"/>
        <dbReference type="ChEBI" id="CHEBI:132079"/>
        <dbReference type="ChEBI" id="CHEBI:132080"/>
    </reaction>
    <physiologicalReaction direction="left-to-right" evidence="10">
        <dbReference type="Rhea" id="RHEA:50125"/>
    </physiologicalReaction>
</comment>
<comment type="catalytic activity">
    <reaction evidence="14">
        <text>resolvin D1 + NAD(+) = 17-oxoresolvin D1 + NADH + H(+)</text>
        <dbReference type="Rhea" id="RHEA:50128"/>
        <dbReference type="ChEBI" id="CHEBI:15378"/>
        <dbReference type="ChEBI" id="CHEBI:57540"/>
        <dbReference type="ChEBI" id="CHEBI:57945"/>
        <dbReference type="ChEBI" id="CHEBI:132079"/>
        <dbReference type="ChEBI" id="CHEBI:132081"/>
    </reaction>
    <physiologicalReaction direction="left-to-right" evidence="14">
        <dbReference type="Rhea" id="RHEA:50129"/>
    </physiologicalReaction>
</comment>
<comment type="catalytic activity">
    <reaction evidence="17">
        <text>prostaglandin A1 + NAD(+) = 15-oxo-prostaglandin A1 + NADH + H(+)</text>
        <dbReference type="Rhea" id="RHEA:41263"/>
        <dbReference type="ChEBI" id="CHEBI:15378"/>
        <dbReference type="ChEBI" id="CHEBI:57398"/>
        <dbReference type="ChEBI" id="CHEBI:57540"/>
        <dbReference type="ChEBI" id="CHEBI:57945"/>
        <dbReference type="ChEBI" id="CHEBI:85072"/>
    </reaction>
    <physiologicalReaction direction="left-to-right" evidence="17">
        <dbReference type="Rhea" id="RHEA:41264"/>
    </physiologicalReaction>
</comment>
<keyword evidence="23" id="KW-1185">Reference proteome</keyword>
<evidence type="ECO:0000256" key="21">
    <source>
        <dbReference type="ARBA" id="ARBA00049188"/>
    </source>
</evidence>
<organism evidence="23 24">
    <name type="scientific">Pogonomyrmex barbatus</name>
    <name type="common">red harvester ant</name>
    <dbReference type="NCBI Taxonomy" id="144034"/>
    <lineage>
        <taxon>Eukaryota</taxon>
        <taxon>Metazoa</taxon>
        <taxon>Ecdysozoa</taxon>
        <taxon>Arthropoda</taxon>
        <taxon>Hexapoda</taxon>
        <taxon>Insecta</taxon>
        <taxon>Pterygota</taxon>
        <taxon>Neoptera</taxon>
        <taxon>Endopterygota</taxon>
        <taxon>Hymenoptera</taxon>
        <taxon>Apocrita</taxon>
        <taxon>Aculeata</taxon>
        <taxon>Formicoidea</taxon>
        <taxon>Formicidae</taxon>
        <taxon>Myrmicinae</taxon>
        <taxon>Pogonomyrmex</taxon>
    </lineage>
</organism>
<comment type="catalytic activity">
    <reaction evidence="15">
        <text>resolvin D2 + NAD(+) = 7-oxoresolvin D2 + NADH + H(+)</text>
        <dbReference type="Rhea" id="RHEA:53584"/>
        <dbReference type="ChEBI" id="CHEBI:15378"/>
        <dbReference type="ChEBI" id="CHEBI:57540"/>
        <dbReference type="ChEBI" id="CHEBI:57945"/>
        <dbReference type="ChEBI" id="CHEBI:133367"/>
        <dbReference type="ChEBI" id="CHEBI:137497"/>
    </reaction>
    <physiologicalReaction direction="left-to-right" evidence="15">
        <dbReference type="Rhea" id="RHEA:53585"/>
    </physiologicalReaction>
</comment>
<evidence type="ECO:0000256" key="12">
    <source>
        <dbReference type="ARBA" id="ARBA00048140"/>
    </source>
</evidence>
<dbReference type="GeneID" id="105424574"/>
<dbReference type="Proteomes" id="UP000504615">
    <property type="component" value="Unplaced"/>
</dbReference>
<comment type="similarity">
    <text evidence="1 22">Belongs to the short-chain dehydrogenases/reductases (SDR) family.</text>
</comment>
<evidence type="ECO:0000256" key="4">
    <source>
        <dbReference type="ARBA" id="ARBA00039060"/>
    </source>
</evidence>
<evidence type="ECO:0000256" key="5">
    <source>
        <dbReference type="ARBA" id="ARBA00040276"/>
    </source>
</evidence>
<dbReference type="KEGG" id="pbar:105424574"/>
<dbReference type="PANTHER" id="PTHR44229">
    <property type="entry name" value="15-HYDROXYPROSTAGLANDIN DEHYDROGENASE [NAD(+)]"/>
    <property type="match status" value="1"/>
</dbReference>
<dbReference type="AlphaFoldDB" id="A0A6I9VXV1"/>
<dbReference type="PANTHER" id="PTHR44229:SF4">
    <property type="entry name" value="15-HYDROXYPROSTAGLANDIN DEHYDROGENASE [NAD(+)]"/>
    <property type="match status" value="1"/>
</dbReference>
<dbReference type="InterPro" id="IPR020904">
    <property type="entry name" value="Sc_DH/Rdtase_CS"/>
</dbReference>
<dbReference type="GO" id="GO:0005737">
    <property type="term" value="C:cytoplasm"/>
    <property type="evidence" value="ECO:0007669"/>
    <property type="project" value="TreeGrafter"/>
</dbReference>
<dbReference type="PRINTS" id="PR00080">
    <property type="entry name" value="SDRFAMILY"/>
</dbReference>
<comment type="catalytic activity">
    <reaction evidence="11">
        <text>14-hydroxy-(4Z,7Z,10Z,12E,16Z,19Z)-docosahexaenoate + NAD(+) = 14-oxo-(4Z,7Z,10Z,12E,16Z,19Z)-docosahexaenoate + NADH + H(+)</text>
        <dbReference type="Rhea" id="RHEA:48952"/>
        <dbReference type="ChEBI" id="CHEBI:15378"/>
        <dbReference type="ChEBI" id="CHEBI:57540"/>
        <dbReference type="ChEBI" id="CHEBI:57945"/>
        <dbReference type="ChEBI" id="CHEBI:90866"/>
        <dbReference type="ChEBI" id="CHEBI:90867"/>
    </reaction>
    <physiologicalReaction direction="left-to-right" evidence="11">
        <dbReference type="Rhea" id="RHEA:48953"/>
    </physiologicalReaction>
</comment>
<sequence length="266" mass="29170">MMYDVQNKTVMITGAARGLGYKYAEILLRNGAKCVAIVDLPTSNGQDAAVTLEKEFGKDRAAFYACDVIKAEDLERTFKEIVETFEGLDIIINNAGILDDKHWERMIEVNIKAVICGSLLAMDHMGKHRGGEGGVIVNIASIAGLVPCSFAPIYTATKHAVLGFSQALSHTYDETGVRVLIMCPGSTDTSIAKNFWDRTCELIYRLSVVRNEIGTLKCLKQSPDHVALAMLDLIQKGENGVAWVSENGEPPYAIDFIHYSKRALPV</sequence>
<name>A0A6I9VXV1_9HYME</name>
<evidence type="ECO:0000256" key="11">
    <source>
        <dbReference type="ARBA" id="ARBA00048008"/>
    </source>
</evidence>
<comment type="function">
    <text evidence="8">Catalyzes the NAD-dependent dehydrogenation (oxidation) of a broad array of hydroxylated polyunsaturated fatty acids (mainly eicosanoids and docosanoids, including prostaglandins, lipoxins and resolvins), yielding their corresponding keto (oxo) metabolites. Decreases the levels of the pro-proliferative prostaglandins such as prostaglandin E2 (whose activity is increased in cancer because of an increase in the expression of cyclooxygenase 2) and generates oxo-fatty acid products that can profoundly influence cell function by abrogating pro-inflammatory cytokine expression. Converts resolvins E1, D1 and D2 to their oxo products, which represents a mode of resolvin inactivation. Resolvin E1 plays important roles during the resolution phase of acute inflammation, while resolvins D1 and D2 have a unique role in obesity-induced adipose inflammation.</text>
</comment>
<comment type="catalytic activity">
    <reaction evidence="16">
        <text>lipoxin A4 + NAD(+) = 15-oxo-(5S,6R)-dihydroxy-(7E,9E,11Z,13E)-eicosatetraenoate + NADH + H(+)</text>
        <dbReference type="Rhea" id="RHEA:41572"/>
        <dbReference type="ChEBI" id="CHEBI:15378"/>
        <dbReference type="ChEBI" id="CHEBI:57540"/>
        <dbReference type="ChEBI" id="CHEBI:57945"/>
        <dbReference type="ChEBI" id="CHEBI:67026"/>
        <dbReference type="ChEBI" id="CHEBI:78311"/>
    </reaction>
    <physiologicalReaction direction="left-to-right" evidence="16">
        <dbReference type="Rhea" id="RHEA:41573"/>
    </physiologicalReaction>
</comment>
<dbReference type="GO" id="GO:0016404">
    <property type="term" value="F:15-hydroxyprostaglandin dehydrogenase (NAD+) activity"/>
    <property type="evidence" value="ECO:0007669"/>
    <property type="project" value="UniProtKB-EC"/>
</dbReference>
<gene>
    <name evidence="24" type="primary">LOC105424574</name>
</gene>
<accession>A0A6I9VXV1</accession>
<evidence type="ECO:0000256" key="10">
    <source>
        <dbReference type="ARBA" id="ARBA00047672"/>
    </source>
</evidence>
<evidence type="ECO:0000256" key="22">
    <source>
        <dbReference type="RuleBase" id="RU000363"/>
    </source>
</evidence>
<dbReference type="RefSeq" id="XP_011633179.1">
    <property type="nucleotide sequence ID" value="XM_011634877.1"/>
</dbReference>
<evidence type="ECO:0000256" key="18">
    <source>
        <dbReference type="ARBA" id="ARBA00048739"/>
    </source>
</evidence>
<evidence type="ECO:0000256" key="16">
    <source>
        <dbReference type="ARBA" id="ARBA00048535"/>
    </source>
</evidence>
<evidence type="ECO:0000313" key="23">
    <source>
        <dbReference type="Proteomes" id="UP000504615"/>
    </source>
</evidence>
<evidence type="ECO:0000256" key="9">
    <source>
        <dbReference type="ARBA" id="ARBA00047325"/>
    </source>
</evidence>
<reference evidence="24" key="1">
    <citation type="submission" date="2025-08" db="UniProtKB">
        <authorList>
            <consortium name="RefSeq"/>
        </authorList>
    </citation>
    <scope>IDENTIFICATION</scope>
</reference>
<dbReference type="InterPro" id="IPR036291">
    <property type="entry name" value="NAD(P)-bd_dom_sf"/>
</dbReference>
<dbReference type="FunFam" id="3.40.50.720:FF:000149">
    <property type="entry name" value="15-hydroxyprostaglandin dehydrogenase [NAD(+)]"/>
    <property type="match status" value="1"/>
</dbReference>
<comment type="catalytic activity">
    <reaction evidence="20">
        <text>(15S)-hydroxy-(5Z,8Z,11Z,13E)-eicosatetraenoate + NAD(+) = 15-oxo-(5Z,8Z,11Z,13E)-eicosatetraenoate + NADH + H(+)</text>
        <dbReference type="Rhea" id="RHEA:23260"/>
        <dbReference type="ChEBI" id="CHEBI:15378"/>
        <dbReference type="ChEBI" id="CHEBI:57409"/>
        <dbReference type="ChEBI" id="CHEBI:57410"/>
        <dbReference type="ChEBI" id="CHEBI:57540"/>
        <dbReference type="ChEBI" id="CHEBI:57945"/>
        <dbReference type="EC" id="1.1.1.232"/>
    </reaction>
    <physiologicalReaction direction="left-to-right" evidence="20">
        <dbReference type="Rhea" id="RHEA:23261"/>
    </physiologicalReaction>
</comment>
<evidence type="ECO:0000256" key="14">
    <source>
        <dbReference type="ARBA" id="ARBA00048170"/>
    </source>
</evidence>
<evidence type="ECO:0000256" key="6">
    <source>
        <dbReference type="ARBA" id="ARBA00041812"/>
    </source>
</evidence>
<comment type="catalytic activity">
    <reaction evidence="13">
        <text>(11R)-hydroxy-(5Z,8Z,12E,14Z)-eicosatetraenoate + NAD(+) = 11-oxo-(5Z,8Z,12E,14Z)-eicosatetraenoate + NADH + H(+)</text>
        <dbReference type="Rhea" id="RHEA:48640"/>
        <dbReference type="ChEBI" id="CHEBI:15378"/>
        <dbReference type="ChEBI" id="CHEBI:57540"/>
        <dbReference type="ChEBI" id="CHEBI:57945"/>
        <dbReference type="ChEBI" id="CHEBI:78836"/>
        <dbReference type="ChEBI" id="CHEBI:90697"/>
    </reaction>
    <physiologicalReaction direction="left-to-right" evidence="13">
        <dbReference type="Rhea" id="RHEA:48641"/>
    </physiologicalReaction>
</comment>
<proteinExistence type="inferred from homology"/>
<dbReference type="OrthoDB" id="417891at2759"/>